<protein>
    <submittedName>
        <fullName evidence="2">Sulfate transporter</fullName>
    </submittedName>
</protein>
<dbReference type="AlphaFoldDB" id="A0A392PRV5"/>
<accession>A0A392PRV5</accession>
<comment type="caution">
    <text evidence="2">The sequence shown here is derived from an EMBL/GenBank/DDBJ whole genome shotgun (WGS) entry which is preliminary data.</text>
</comment>
<feature type="non-terminal residue" evidence="2">
    <location>
        <position position="237"/>
    </location>
</feature>
<proteinExistence type="predicted"/>
<reference evidence="2 3" key="1">
    <citation type="journal article" date="2018" name="Front. Plant Sci.">
        <title>Red Clover (Trifolium pratense) and Zigzag Clover (T. medium) - A Picture of Genomic Similarities and Differences.</title>
        <authorList>
            <person name="Dluhosova J."/>
            <person name="Istvanek J."/>
            <person name="Nedelnik J."/>
            <person name="Repkova J."/>
        </authorList>
    </citation>
    <scope>NUCLEOTIDE SEQUENCE [LARGE SCALE GENOMIC DNA]</scope>
    <source>
        <strain evidence="3">cv. 10/8</strain>
        <tissue evidence="2">Leaf</tissue>
    </source>
</reference>
<sequence length="237" mass="26558">DGEAIPVIQTRISDAGFGNLVLIPMGADKVFVRSSEGVDALPIVKGAKEFFSLIFSNWVRWGEDVTPYRRGAWVRLYGVPLHAWNVDFFKLCVFECGSFLRADSCSADRDRLDFARVLIATPDLEIIKRVATVLVDGTLVEVKIMEEWGYAMGEDICLFEEESGSEAPQSDFGEGYVDPEVHRNVDVMVERFAEGLEKRVGKEYQDQSVAEKAGKPYDNQSFEGETEKEAVRIVDTI</sequence>
<dbReference type="PANTHER" id="PTHR34427:SF5">
    <property type="entry name" value="DUF4283 DOMAIN-CONTAINING PROTEIN"/>
    <property type="match status" value="1"/>
</dbReference>
<dbReference type="Proteomes" id="UP000265520">
    <property type="component" value="Unassembled WGS sequence"/>
</dbReference>
<evidence type="ECO:0000256" key="1">
    <source>
        <dbReference type="SAM" id="MobiDB-lite"/>
    </source>
</evidence>
<feature type="compositionally biased region" description="Basic and acidic residues" evidence="1">
    <location>
        <begin position="225"/>
        <end position="237"/>
    </location>
</feature>
<feature type="region of interest" description="Disordered" evidence="1">
    <location>
        <begin position="205"/>
        <end position="237"/>
    </location>
</feature>
<gene>
    <name evidence="2" type="ORF">A2U01_0035970</name>
</gene>
<dbReference type="EMBL" id="LXQA010093976">
    <property type="protein sequence ID" value="MCI14838.1"/>
    <property type="molecule type" value="Genomic_DNA"/>
</dbReference>
<keyword evidence="3" id="KW-1185">Reference proteome</keyword>
<dbReference type="PANTHER" id="PTHR34427">
    <property type="entry name" value="DUF4283 DOMAIN PROTEIN"/>
    <property type="match status" value="1"/>
</dbReference>
<feature type="non-terminal residue" evidence="2">
    <location>
        <position position="1"/>
    </location>
</feature>
<organism evidence="2 3">
    <name type="scientific">Trifolium medium</name>
    <dbReference type="NCBI Taxonomy" id="97028"/>
    <lineage>
        <taxon>Eukaryota</taxon>
        <taxon>Viridiplantae</taxon>
        <taxon>Streptophyta</taxon>
        <taxon>Embryophyta</taxon>
        <taxon>Tracheophyta</taxon>
        <taxon>Spermatophyta</taxon>
        <taxon>Magnoliopsida</taxon>
        <taxon>eudicotyledons</taxon>
        <taxon>Gunneridae</taxon>
        <taxon>Pentapetalae</taxon>
        <taxon>rosids</taxon>
        <taxon>fabids</taxon>
        <taxon>Fabales</taxon>
        <taxon>Fabaceae</taxon>
        <taxon>Papilionoideae</taxon>
        <taxon>50 kb inversion clade</taxon>
        <taxon>NPAAA clade</taxon>
        <taxon>Hologalegina</taxon>
        <taxon>IRL clade</taxon>
        <taxon>Trifolieae</taxon>
        <taxon>Trifolium</taxon>
    </lineage>
</organism>
<evidence type="ECO:0000313" key="2">
    <source>
        <dbReference type="EMBL" id="MCI14838.1"/>
    </source>
</evidence>
<evidence type="ECO:0000313" key="3">
    <source>
        <dbReference type="Proteomes" id="UP000265520"/>
    </source>
</evidence>
<name>A0A392PRV5_9FABA</name>